<protein>
    <recommendedName>
        <fullName evidence="5">SCF-associated factor 1</fullName>
    </recommendedName>
</protein>
<dbReference type="SUPFAM" id="SSF50985">
    <property type="entry name" value="RCC1/BLIP-II"/>
    <property type="match status" value="1"/>
</dbReference>
<evidence type="ECO:0000256" key="2">
    <source>
        <dbReference type="SAM" id="MobiDB-lite"/>
    </source>
</evidence>
<feature type="repeat" description="RCC1" evidence="1">
    <location>
        <begin position="87"/>
        <end position="149"/>
    </location>
</feature>
<dbReference type="EMBL" id="GL996505">
    <property type="protein sequence ID" value="EGW30594.1"/>
    <property type="molecule type" value="Genomic_DNA"/>
</dbReference>
<dbReference type="OMA" id="MGDYHYL"/>
<dbReference type="AlphaFoldDB" id="G3AUN8"/>
<dbReference type="PANTHER" id="PTHR45982:SF3">
    <property type="entry name" value="F-BOX PROTEIN POF9"/>
    <property type="match status" value="1"/>
</dbReference>
<dbReference type="Pfam" id="PF13540">
    <property type="entry name" value="RCC1_2"/>
    <property type="match status" value="1"/>
</dbReference>
<dbReference type="OrthoDB" id="61110at2759"/>
<dbReference type="InterPro" id="IPR051553">
    <property type="entry name" value="Ran_GTPase-activating"/>
</dbReference>
<dbReference type="Proteomes" id="UP000000709">
    <property type="component" value="Unassembled WGS sequence"/>
</dbReference>
<dbReference type="GO" id="GO:0005085">
    <property type="term" value="F:guanyl-nucleotide exchange factor activity"/>
    <property type="evidence" value="ECO:0007669"/>
    <property type="project" value="TreeGrafter"/>
</dbReference>
<organism evidence="4">
    <name type="scientific">Spathaspora passalidarum (strain NRRL Y-27907 / 11-Y1)</name>
    <dbReference type="NCBI Taxonomy" id="619300"/>
    <lineage>
        <taxon>Eukaryota</taxon>
        <taxon>Fungi</taxon>
        <taxon>Dikarya</taxon>
        <taxon>Ascomycota</taxon>
        <taxon>Saccharomycotina</taxon>
        <taxon>Pichiomycetes</taxon>
        <taxon>Debaryomycetaceae</taxon>
        <taxon>Spathaspora</taxon>
    </lineage>
</organism>
<dbReference type="SUPFAM" id="SSF81383">
    <property type="entry name" value="F-box domain"/>
    <property type="match status" value="1"/>
</dbReference>
<evidence type="ECO:0000313" key="4">
    <source>
        <dbReference type="Proteomes" id="UP000000709"/>
    </source>
</evidence>
<accession>G3AUN8</accession>
<dbReference type="GO" id="GO:0005737">
    <property type="term" value="C:cytoplasm"/>
    <property type="evidence" value="ECO:0007669"/>
    <property type="project" value="TreeGrafter"/>
</dbReference>
<dbReference type="eggNOG" id="ENOG502QUVE">
    <property type="taxonomic scope" value="Eukaryota"/>
</dbReference>
<dbReference type="PANTHER" id="PTHR45982">
    <property type="entry name" value="REGULATOR OF CHROMOSOME CONDENSATION"/>
    <property type="match status" value="1"/>
</dbReference>
<dbReference type="Gene3D" id="2.130.10.30">
    <property type="entry name" value="Regulator of chromosome condensation 1/beta-lactamase-inhibitor protein II"/>
    <property type="match status" value="3"/>
</dbReference>
<dbReference type="GeneID" id="18871102"/>
<name>G3AUN8_SPAPN</name>
<reference evidence="3 4" key="1">
    <citation type="journal article" date="2011" name="Proc. Natl. Acad. Sci. U.S.A.">
        <title>Comparative genomics of xylose-fermenting fungi for enhanced biofuel production.</title>
        <authorList>
            <person name="Wohlbach D.J."/>
            <person name="Kuo A."/>
            <person name="Sato T.K."/>
            <person name="Potts K.M."/>
            <person name="Salamov A.A."/>
            <person name="LaButti K.M."/>
            <person name="Sun H."/>
            <person name="Clum A."/>
            <person name="Pangilinan J.L."/>
            <person name="Lindquist E.A."/>
            <person name="Lucas S."/>
            <person name="Lapidus A."/>
            <person name="Jin M."/>
            <person name="Gunawan C."/>
            <person name="Balan V."/>
            <person name="Dale B.E."/>
            <person name="Jeffries T.W."/>
            <person name="Zinkel R."/>
            <person name="Barry K.W."/>
            <person name="Grigoriev I.V."/>
            <person name="Gasch A.P."/>
        </authorList>
    </citation>
    <scope>NUCLEOTIDE SEQUENCE [LARGE SCALE GENOMIC DNA]</scope>
    <source>
        <strain evidence="4">NRRL Y-27907 / 11-Y1</strain>
    </source>
</reference>
<evidence type="ECO:0000313" key="3">
    <source>
        <dbReference type="EMBL" id="EGW30594.1"/>
    </source>
</evidence>
<feature type="region of interest" description="Disordered" evidence="2">
    <location>
        <begin position="168"/>
        <end position="277"/>
    </location>
</feature>
<gene>
    <name evidence="3" type="ORF">SPAPADRAFT_157841</name>
</gene>
<dbReference type="KEGG" id="spaa:SPAPADRAFT_157841"/>
<keyword evidence="4" id="KW-1185">Reference proteome</keyword>
<dbReference type="STRING" id="619300.G3AUN8"/>
<dbReference type="RefSeq" id="XP_007377565.1">
    <property type="nucleotide sequence ID" value="XM_007377503.1"/>
</dbReference>
<sequence>MALTILDLGEDILTSEIPKYLSPEDIFNLSLVNKYIYNLYHCSILSTRLYQILYNKKFTNNENNYTISLKNKLNWKQLFQLRCSRDQKVYTWGEPQSGRLGFLPSRVDHSHVSFGGWAVHTPTNISEFNDHLIIDIVANGFSFIILTNAGELWFTGITWKGMANRQQLSTPGPISNPDYRPSPGELALDTLHSQTGNGNVASRRSIRGVMPIPLMNRRYRDDDADDSGSNTGSNSPTPPPGPTNVGLPQSRRRLQPQPVETGEPDLSSIPDLNHPPSKIQETNFLTRLYLPPIADIQQQKTRKIVSISTGREHIIALDNHNNVYSWDTGCSTNMGVHVTFPGIDKGALVTKIVAGWNLSACTIAGYGLVIWYSRMPLSKSQYDQSIFESQARYFIVPFTKDDIVDFTVGSDYVLYIKQSEDKLYQFRMDAHDFAQRNVDSVISNDELFNCISPMDNFNNWKLNYENQGMENIKFTKLNSCYTNFVVFTNHDQVLVGSRKHLVYENEDGDEKGAKPKIIPELQGQNIKKLVIGDYHYLALTNDGDILSWGRESGRCGCLGLGDTESVANEHPESARVDGTALEVTKPLRVKNPPYPGKWVALTASGWHSGGIYVPVDP</sequence>
<dbReference type="InParanoid" id="G3AUN8"/>
<dbReference type="InterPro" id="IPR000408">
    <property type="entry name" value="Reg_chr_condens"/>
</dbReference>
<evidence type="ECO:0000256" key="1">
    <source>
        <dbReference type="PROSITE-ProRule" id="PRU00235"/>
    </source>
</evidence>
<evidence type="ECO:0008006" key="5">
    <source>
        <dbReference type="Google" id="ProtNLM"/>
    </source>
</evidence>
<dbReference type="HOGENOM" id="CLU_460835_0_0_1"/>
<dbReference type="PROSITE" id="PS50012">
    <property type="entry name" value="RCC1_3"/>
    <property type="match status" value="1"/>
</dbReference>
<proteinExistence type="predicted"/>
<dbReference type="FunCoup" id="G3AUN8">
    <property type="interactions" value="101"/>
</dbReference>
<dbReference type="InterPro" id="IPR036047">
    <property type="entry name" value="F-box-like_dom_sf"/>
</dbReference>
<feature type="compositionally biased region" description="Polar residues" evidence="2">
    <location>
        <begin position="191"/>
        <end position="202"/>
    </location>
</feature>
<dbReference type="PROSITE" id="PS00626">
    <property type="entry name" value="RCC1_2"/>
    <property type="match status" value="1"/>
</dbReference>
<dbReference type="InterPro" id="IPR009091">
    <property type="entry name" value="RCC1/BLIP-II"/>
</dbReference>